<keyword evidence="13" id="KW-0812">Transmembrane</keyword>
<dbReference type="InterPro" id="IPR009647">
    <property type="entry name" value="PBP_C"/>
</dbReference>
<dbReference type="EMBL" id="CP000112">
    <property type="protein sequence ID" value="ABB37070.1"/>
    <property type="molecule type" value="Genomic_DNA"/>
</dbReference>
<keyword evidence="7 17" id="KW-0808">Transferase</keyword>
<dbReference type="STRING" id="207559.Dde_0269"/>
<protein>
    <recommendedName>
        <fullName evidence="10">peptidoglycan glycosyltransferase</fullName>
        <ecNumber evidence="10">2.4.99.28</ecNumber>
    </recommendedName>
</protein>
<dbReference type="CAZy" id="GT51">
    <property type="family name" value="Glycosyltransferase Family 51"/>
</dbReference>
<feature type="domain" description="Glycosyl transferase family 51" evidence="15">
    <location>
        <begin position="99"/>
        <end position="265"/>
    </location>
</feature>
<keyword evidence="13" id="KW-1133">Transmembrane helix</keyword>
<dbReference type="eggNOG" id="COG4953">
    <property type="taxonomic scope" value="Bacteria"/>
</dbReference>
<evidence type="ECO:0000313" key="18">
    <source>
        <dbReference type="Proteomes" id="UP000002710"/>
    </source>
</evidence>
<evidence type="ECO:0000313" key="17">
    <source>
        <dbReference type="EMBL" id="ABB37070.1"/>
    </source>
</evidence>
<dbReference type="NCBIfam" id="TIGR02073">
    <property type="entry name" value="PBP_1c"/>
    <property type="match status" value="1"/>
</dbReference>
<comment type="similarity">
    <text evidence="2">In the C-terminal section; belongs to the transpeptidase family.</text>
</comment>
<dbReference type="Gene3D" id="3.40.710.10">
    <property type="entry name" value="DD-peptidase/beta-lactamase superfamily"/>
    <property type="match status" value="1"/>
</dbReference>
<feature type="transmembrane region" description="Helical" evidence="13">
    <location>
        <begin position="43"/>
        <end position="65"/>
    </location>
</feature>
<dbReference type="Pfam" id="PF00905">
    <property type="entry name" value="Transpeptidase"/>
    <property type="match status" value="1"/>
</dbReference>
<keyword evidence="6 17" id="KW-0328">Glycosyltransferase</keyword>
<dbReference type="InterPro" id="IPR050396">
    <property type="entry name" value="Glycosyltr_51/Transpeptidase"/>
</dbReference>
<evidence type="ECO:0000256" key="13">
    <source>
        <dbReference type="SAM" id="Phobius"/>
    </source>
</evidence>
<dbReference type="InterPro" id="IPR012338">
    <property type="entry name" value="Beta-lactam/transpept-like"/>
</dbReference>
<dbReference type="Pfam" id="PF06832">
    <property type="entry name" value="BiPBP_C"/>
    <property type="match status" value="1"/>
</dbReference>
<keyword evidence="8" id="KW-0378">Hydrolase</keyword>
<organism evidence="17 18">
    <name type="scientific">Oleidesulfovibrio alaskensis (strain ATCC BAA-1058 / DSM 17464 / G20)</name>
    <name type="common">Desulfovibrio alaskensis</name>
    <dbReference type="NCBI Taxonomy" id="207559"/>
    <lineage>
        <taxon>Bacteria</taxon>
        <taxon>Pseudomonadati</taxon>
        <taxon>Thermodesulfobacteriota</taxon>
        <taxon>Desulfovibrionia</taxon>
        <taxon>Desulfovibrionales</taxon>
        <taxon>Desulfovibrionaceae</taxon>
        <taxon>Oleidesulfovibrio</taxon>
    </lineage>
</organism>
<evidence type="ECO:0000256" key="4">
    <source>
        <dbReference type="ARBA" id="ARBA00022645"/>
    </source>
</evidence>
<dbReference type="EC" id="2.4.99.28" evidence="10"/>
<comment type="pathway">
    <text evidence="1">Cell wall biogenesis; peptidoglycan biosynthesis.</text>
</comment>
<evidence type="ECO:0000256" key="11">
    <source>
        <dbReference type="ARBA" id="ARBA00049902"/>
    </source>
</evidence>
<evidence type="ECO:0000256" key="3">
    <source>
        <dbReference type="ARBA" id="ARBA00007739"/>
    </source>
</evidence>
<name>Q316S6_OLEA2</name>
<feature type="region of interest" description="Disordered" evidence="12">
    <location>
        <begin position="1"/>
        <end position="33"/>
    </location>
</feature>
<keyword evidence="5" id="KW-0645">Protease</keyword>
<dbReference type="UniPathway" id="UPA00219"/>
<keyword evidence="9" id="KW-0511">Multifunctional enzyme</keyword>
<proteinExistence type="inferred from homology"/>
<dbReference type="GO" id="GO:0030288">
    <property type="term" value="C:outer membrane-bounded periplasmic space"/>
    <property type="evidence" value="ECO:0007669"/>
    <property type="project" value="TreeGrafter"/>
</dbReference>
<keyword evidence="18" id="KW-1185">Reference proteome</keyword>
<feature type="domain" description="Penicillin-binding C-terminal" evidence="16">
    <location>
        <begin position="645"/>
        <end position="722"/>
    </location>
</feature>
<evidence type="ECO:0000256" key="6">
    <source>
        <dbReference type="ARBA" id="ARBA00022676"/>
    </source>
</evidence>
<keyword evidence="4" id="KW-0121">Carboxypeptidase</keyword>
<accession>Q316S6</accession>
<evidence type="ECO:0000256" key="7">
    <source>
        <dbReference type="ARBA" id="ARBA00022679"/>
    </source>
</evidence>
<evidence type="ECO:0000259" key="16">
    <source>
        <dbReference type="Pfam" id="PF06832"/>
    </source>
</evidence>
<dbReference type="Pfam" id="PF00912">
    <property type="entry name" value="Transgly"/>
    <property type="match status" value="1"/>
</dbReference>
<gene>
    <name evidence="17" type="ordered locus">Dde_0269</name>
</gene>
<dbReference type="Gene3D" id="1.10.3810.10">
    <property type="entry name" value="Biosynthetic peptidoglycan transglycosylase-like"/>
    <property type="match status" value="1"/>
</dbReference>
<reference evidence="17 18" key="1">
    <citation type="journal article" date="2011" name="J. Bacteriol.">
        <title>Complete genome sequence and updated annotation of Desulfovibrio alaskensis G20.</title>
        <authorList>
            <person name="Hauser L.J."/>
            <person name="Land M.L."/>
            <person name="Brown S.D."/>
            <person name="Larimer F."/>
            <person name="Keller K.L."/>
            <person name="Rapp-Giles B.J."/>
            <person name="Price M.N."/>
            <person name="Lin M."/>
            <person name="Bruce D.C."/>
            <person name="Detter J.C."/>
            <person name="Tapia R."/>
            <person name="Han C.S."/>
            <person name="Goodwin L.A."/>
            <person name="Cheng J.F."/>
            <person name="Pitluck S."/>
            <person name="Copeland A."/>
            <person name="Lucas S."/>
            <person name="Nolan M."/>
            <person name="Lapidus A.L."/>
            <person name="Palumbo A.V."/>
            <person name="Wall J.D."/>
        </authorList>
    </citation>
    <scope>NUCLEOTIDE SEQUENCE [LARGE SCALE GENOMIC DNA]</scope>
    <source>
        <strain evidence="18">ATCC BAA 1058 / DSM 17464 / G20</strain>
    </source>
</reference>
<dbReference type="SUPFAM" id="SSF56601">
    <property type="entry name" value="beta-lactamase/transpeptidase-like"/>
    <property type="match status" value="1"/>
</dbReference>
<dbReference type="AlphaFoldDB" id="Q316S6"/>
<dbReference type="Proteomes" id="UP000002710">
    <property type="component" value="Chromosome"/>
</dbReference>
<dbReference type="InterPro" id="IPR001264">
    <property type="entry name" value="Glyco_trans_51"/>
</dbReference>
<evidence type="ECO:0000256" key="5">
    <source>
        <dbReference type="ARBA" id="ARBA00022670"/>
    </source>
</evidence>
<evidence type="ECO:0000256" key="8">
    <source>
        <dbReference type="ARBA" id="ARBA00022801"/>
    </source>
</evidence>
<dbReference type="HOGENOM" id="CLU_006354_7_3_7"/>
<dbReference type="PANTHER" id="PTHR32282">
    <property type="entry name" value="BINDING PROTEIN TRANSPEPTIDASE, PUTATIVE-RELATED"/>
    <property type="match status" value="1"/>
</dbReference>
<dbReference type="InterPro" id="IPR001460">
    <property type="entry name" value="PCN-bd_Tpept"/>
</dbReference>
<dbReference type="KEGG" id="dde:Dde_0269"/>
<dbReference type="GO" id="GO:0009252">
    <property type="term" value="P:peptidoglycan biosynthetic process"/>
    <property type="evidence" value="ECO:0007669"/>
    <property type="project" value="UniProtKB-UniPathway"/>
</dbReference>
<comment type="catalytic activity">
    <reaction evidence="11">
        <text>[GlcNAc-(1-&gt;4)-Mur2Ac(oyl-L-Ala-gamma-D-Glu-L-Lys-D-Ala-D-Ala)](n)-di-trans,octa-cis-undecaprenyl diphosphate + beta-D-GlcNAc-(1-&gt;4)-Mur2Ac(oyl-L-Ala-gamma-D-Glu-L-Lys-D-Ala-D-Ala)-di-trans,octa-cis-undecaprenyl diphosphate = [GlcNAc-(1-&gt;4)-Mur2Ac(oyl-L-Ala-gamma-D-Glu-L-Lys-D-Ala-D-Ala)](n+1)-di-trans,octa-cis-undecaprenyl diphosphate + di-trans,octa-cis-undecaprenyl diphosphate + H(+)</text>
        <dbReference type="Rhea" id="RHEA:23708"/>
        <dbReference type="Rhea" id="RHEA-COMP:9602"/>
        <dbReference type="Rhea" id="RHEA-COMP:9603"/>
        <dbReference type="ChEBI" id="CHEBI:15378"/>
        <dbReference type="ChEBI" id="CHEBI:58405"/>
        <dbReference type="ChEBI" id="CHEBI:60033"/>
        <dbReference type="ChEBI" id="CHEBI:78435"/>
        <dbReference type="EC" id="2.4.99.28"/>
    </reaction>
</comment>
<evidence type="ECO:0000259" key="15">
    <source>
        <dbReference type="Pfam" id="PF00912"/>
    </source>
</evidence>
<dbReference type="GO" id="GO:0008658">
    <property type="term" value="F:penicillin binding"/>
    <property type="evidence" value="ECO:0007669"/>
    <property type="project" value="InterPro"/>
</dbReference>
<evidence type="ECO:0000256" key="2">
    <source>
        <dbReference type="ARBA" id="ARBA00007090"/>
    </source>
</evidence>
<sequence>MPPARIMCNGNPPETDFPMPLTQHQPPATQHTARTRPALIRPAFIRAAAAVGISLFCTVMLLLVLDAAFPPDLSRYNRRSVLVTDAEGRLLHAFLSPDGMWRLHTTPHDVDSRYLDMLRTYEDKRFGMHPGVDPLAVLRAAAQLAVSGHVVSGASTLSMQAARLLQPRPRTLKAKLTEALRAMQLHWRYGSNGVLSIYLTLAPFGSNIEGVRAASLAYFGKEPRRLTTGEAALLVALPQSPTQLRPDRNPLEARKARDKILGRMHAAGIISGRQHTEARTESIPAVRRQMPALASVLALNMRNAAPRREHIATALSLPVQHAAETLCQRHALSMEQGAATAAVVLHRATRQVRAYVGGKNADASRNYLDLPRALRSPGSTLKPFIYGLAFSEHILHPETLISDEAHRFGDFSPRNFRRGYQGAVTVREALRDSLNVPAVSVLYALGPDRLVAALRNAGATLAVEGDATLPIALGGAGTTLLDLTTLYAALADGGTALPPQFVPAVLPAPQQGFRLMDSAAAWQVIDILKDSPRPQGYLSAAAGGRPVAFKTGTSYGYRDAWAVGASPDWVVGVWTGRPDGRPRPGAVGRTAAVPLLLDIFGRLPPDTGPWPSPPAGVLDVRDNRRLPTGLQRFVPGSGTGLPVLAGEPPRILHPQQGATVESLGQQAGEGIALRASGGTAPLRWVVNGLPLPEDQHYWLPDSEGFARLTLVDAAGRSATVQIRIILPQQPALAP</sequence>
<evidence type="ECO:0000256" key="9">
    <source>
        <dbReference type="ARBA" id="ARBA00023268"/>
    </source>
</evidence>
<keyword evidence="13" id="KW-0472">Membrane</keyword>
<evidence type="ECO:0000259" key="14">
    <source>
        <dbReference type="Pfam" id="PF00905"/>
    </source>
</evidence>
<dbReference type="PANTHER" id="PTHR32282:SF15">
    <property type="entry name" value="PENICILLIN-BINDING PROTEIN 1C"/>
    <property type="match status" value="1"/>
</dbReference>
<evidence type="ECO:0000256" key="12">
    <source>
        <dbReference type="SAM" id="MobiDB-lite"/>
    </source>
</evidence>
<feature type="domain" description="Penicillin-binding protein transpeptidase" evidence="14">
    <location>
        <begin position="341"/>
        <end position="564"/>
    </location>
</feature>
<dbReference type="InterPro" id="IPR011815">
    <property type="entry name" value="PBP_1c"/>
</dbReference>
<dbReference type="InterPro" id="IPR036950">
    <property type="entry name" value="PBP_transglycosylase"/>
</dbReference>
<dbReference type="SUPFAM" id="SSF53955">
    <property type="entry name" value="Lysozyme-like"/>
    <property type="match status" value="1"/>
</dbReference>
<dbReference type="GO" id="GO:0008955">
    <property type="term" value="F:peptidoglycan glycosyltransferase activity"/>
    <property type="evidence" value="ECO:0007669"/>
    <property type="project" value="UniProtKB-EC"/>
</dbReference>
<comment type="similarity">
    <text evidence="3">In the N-terminal section; belongs to the glycosyltransferase 51 family.</text>
</comment>
<evidence type="ECO:0000256" key="10">
    <source>
        <dbReference type="ARBA" id="ARBA00044770"/>
    </source>
</evidence>
<dbReference type="GO" id="GO:0006508">
    <property type="term" value="P:proteolysis"/>
    <property type="evidence" value="ECO:0007669"/>
    <property type="project" value="UniProtKB-KW"/>
</dbReference>
<dbReference type="GO" id="GO:0004180">
    <property type="term" value="F:carboxypeptidase activity"/>
    <property type="evidence" value="ECO:0007669"/>
    <property type="project" value="UniProtKB-KW"/>
</dbReference>
<dbReference type="InterPro" id="IPR023346">
    <property type="entry name" value="Lysozyme-like_dom_sf"/>
</dbReference>
<evidence type="ECO:0000256" key="1">
    <source>
        <dbReference type="ARBA" id="ARBA00004752"/>
    </source>
</evidence>
<feature type="compositionally biased region" description="Polar residues" evidence="12">
    <location>
        <begin position="22"/>
        <end position="32"/>
    </location>
</feature>